<dbReference type="SUPFAM" id="SSF53244">
    <property type="entry name" value="MurD-like peptide ligases, peptide-binding domain"/>
    <property type="match status" value="1"/>
</dbReference>
<keyword evidence="7 15" id="KW-0961">Cell wall biogenesis/degradation</keyword>
<feature type="binding site" evidence="15">
    <location>
        <position position="181"/>
    </location>
    <ligand>
        <name>UDP-N-acetyl-alpha-D-muramoyl-L-alanyl-D-glutamate</name>
        <dbReference type="ChEBI" id="CHEBI:83900"/>
    </ligand>
</feature>
<keyword evidence="5 15" id="KW-0573">Peptidoglycan synthesis</keyword>
<dbReference type="InterPro" id="IPR000713">
    <property type="entry name" value="Mur_ligase_N"/>
</dbReference>
<feature type="binding site" evidence="15">
    <location>
        <position position="183"/>
    </location>
    <ligand>
        <name>UDP-N-acetyl-alpha-D-muramoyl-L-alanyl-D-glutamate</name>
        <dbReference type="ChEBI" id="CHEBI:83900"/>
    </ligand>
</feature>
<evidence type="ECO:0000256" key="14">
    <source>
        <dbReference type="ARBA" id="ARBA00081560"/>
    </source>
</evidence>
<keyword evidence="21" id="KW-1185">Reference proteome</keyword>
<dbReference type="PANTHER" id="PTHR23135:SF4">
    <property type="entry name" value="UDP-N-ACETYLMURAMOYL-L-ALANYL-D-GLUTAMATE--2,6-DIAMINOPIMELATE LIGASE MURE HOMOLOG, CHLOROPLASTIC"/>
    <property type="match status" value="1"/>
</dbReference>
<feature type="domain" description="Mur ligase N-terminal catalytic" evidence="17">
    <location>
        <begin position="20"/>
        <end position="77"/>
    </location>
</feature>
<dbReference type="Proteomes" id="UP000032431">
    <property type="component" value="Chromosome I"/>
</dbReference>
<evidence type="ECO:0000256" key="9">
    <source>
        <dbReference type="ARBA" id="ARBA00056782"/>
    </source>
</evidence>
<dbReference type="Gene3D" id="3.40.1390.10">
    <property type="entry name" value="MurE/MurF, N-terminal domain"/>
    <property type="match status" value="1"/>
</dbReference>
<dbReference type="HOGENOM" id="CLU_022291_4_1_9"/>
<dbReference type="Gene3D" id="3.40.1190.10">
    <property type="entry name" value="Mur-like, catalytic domain"/>
    <property type="match status" value="1"/>
</dbReference>
<evidence type="ECO:0000256" key="11">
    <source>
        <dbReference type="ARBA" id="ARBA00072883"/>
    </source>
</evidence>
<keyword evidence="6 15" id="KW-0131">Cell cycle</keyword>
<comment type="PTM">
    <text evidence="15">Carboxylation is probably crucial for Mg(2+) binding and, consequently, for the gamma-phosphate positioning of ATP.</text>
</comment>
<keyword evidence="15" id="KW-0547">Nucleotide-binding</keyword>
<comment type="catalytic activity">
    <reaction evidence="8 15">
        <text>UDP-N-acetyl-alpha-D-muramoyl-L-alanyl-D-glutamate + meso-2,6-diaminopimelate + ATP = UDP-N-acetyl-alpha-D-muramoyl-L-alanyl-gamma-D-glutamyl-meso-2,6-diaminopimelate + ADP + phosphate + H(+)</text>
        <dbReference type="Rhea" id="RHEA:23676"/>
        <dbReference type="ChEBI" id="CHEBI:15378"/>
        <dbReference type="ChEBI" id="CHEBI:30616"/>
        <dbReference type="ChEBI" id="CHEBI:43474"/>
        <dbReference type="ChEBI" id="CHEBI:57791"/>
        <dbReference type="ChEBI" id="CHEBI:83900"/>
        <dbReference type="ChEBI" id="CHEBI:83905"/>
        <dbReference type="ChEBI" id="CHEBI:456216"/>
        <dbReference type="EC" id="6.3.2.13"/>
    </reaction>
</comment>
<feature type="binding site" evidence="15">
    <location>
        <begin position="148"/>
        <end position="149"/>
    </location>
    <ligand>
        <name>UDP-N-acetyl-alpha-D-muramoyl-L-alanyl-D-glutamate</name>
        <dbReference type="ChEBI" id="CHEBI:83900"/>
    </ligand>
</feature>
<dbReference type="GO" id="GO:0005737">
    <property type="term" value="C:cytoplasm"/>
    <property type="evidence" value="ECO:0007669"/>
    <property type="project" value="UniProtKB-SubCell"/>
</dbReference>
<feature type="short sequence motif" description="Meso-diaminopimelate recognition motif" evidence="15">
    <location>
        <begin position="396"/>
        <end position="399"/>
    </location>
</feature>
<evidence type="ECO:0000256" key="16">
    <source>
        <dbReference type="RuleBase" id="RU004135"/>
    </source>
</evidence>
<dbReference type="GO" id="GO:0009252">
    <property type="term" value="P:peptidoglycan biosynthetic process"/>
    <property type="evidence" value="ECO:0007669"/>
    <property type="project" value="UniProtKB-UniRule"/>
</dbReference>
<dbReference type="OrthoDB" id="9800958at2"/>
<dbReference type="HAMAP" id="MF_00208">
    <property type="entry name" value="MurE"/>
    <property type="match status" value="1"/>
</dbReference>
<evidence type="ECO:0000256" key="12">
    <source>
        <dbReference type="ARBA" id="ARBA00075482"/>
    </source>
</evidence>
<feature type="binding site" evidence="15">
    <location>
        <begin position="106"/>
        <end position="112"/>
    </location>
    <ligand>
        <name>ATP</name>
        <dbReference type="ChEBI" id="CHEBI:30616"/>
    </ligand>
</feature>
<dbReference type="EC" id="6.3.2.13" evidence="10 15"/>
<dbReference type="PANTHER" id="PTHR23135">
    <property type="entry name" value="MUR LIGASE FAMILY MEMBER"/>
    <property type="match status" value="1"/>
</dbReference>
<keyword evidence="15 20" id="KW-0436">Ligase</keyword>
<keyword evidence="15" id="KW-0067">ATP-binding</keyword>
<dbReference type="GO" id="GO:0000287">
    <property type="term" value="F:magnesium ion binding"/>
    <property type="evidence" value="ECO:0007669"/>
    <property type="project" value="UniProtKB-UniRule"/>
</dbReference>
<dbReference type="PATRIC" id="fig|29343.3.peg.1388"/>
<sequence length="479" mass="51928">MKLAQLLKGIEYKGQAPDIEISGVTSDSRKAGPGVVFVCLKGERSDGHDYAAAAAEAGCAAVIAERDTGVNVPQIITEDTHAAYAAVCANYFGNPADKLKFIGVTGTNGKTTVTTIIKDVLERCGYKTGLIGTIKNMSGDKELPAHYTTPEAYELQSLLRTMVDDGCKYCVMEVSSHALAQKRVDGLHFICGVFTNLTQDHLDFHKTMENYLKAKQRLFEMSDIGVINADDQYAKTIIEEAPCRTVTYGVNTENADFRACDIKYNSVGISYSLKGKTSGEIKANLPGAFSVYNTLAAIACAVSIGIPFEKAKNALASFKGVKGRIEVVPTGRDFTIIIDYAHTPDGLEKILRAVKSFAKGRIVALFGCGGDRDKGKRPKMGKVAADNADFLIITSDNPRTEDPDAIIDDILAGLNGSNTPYVKITNRREAIKYAIMNAQKDDCIVLAGKGHEDYQILPTGRIHFDEREVIAEILKELDS</sequence>
<evidence type="ECO:0000256" key="8">
    <source>
        <dbReference type="ARBA" id="ARBA00050251"/>
    </source>
</evidence>
<comment type="subcellular location">
    <subcellularLocation>
        <location evidence="15 16">Cytoplasm</location>
    </subcellularLocation>
</comment>
<evidence type="ECO:0000256" key="5">
    <source>
        <dbReference type="ARBA" id="ARBA00022984"/>
    </source>
</evidence>
<evidence type="ECO:0000259" key="19">
    <source>
        <dbReference type="Pfam" id="PF08245"/>
    </source>
</evidence>
<dbReference type="UniPathway" id="UPA00219"/>
<evidence type="ECO:0000256" key="6">
    <source>
        <dbReference type="ARBA" id="ARBA00023306"/>
    </source>
</evidence>
<dbReference type="Pfam" id="PF08245">
    <property type="entry name" value="Mur_ligase_M"/>
    <property type="match status" value="1"/>
</dbReference>
<feature type="binding site" evidence="15">
    <location>
        <position position="448"/>
    </location>
    <ligand>
        <name>meso-2,6-diaminopimelate</name>
        <dbReference type="ChEBI" id="CHEBI:57791"/>
    </ligand>
</feature>
<dbReference type="EMBL" id="LM995447">
    <property type="protein sequence ID" value="CDZ24432.1"/>
    <property type="molecule type" value="Genomic_DNA"/>
</dbReference>
<dbReference type="InterPro" id="IPR036565">
    <property type="entry name" value="Mur-like_cat_sf"/>
</dbReference>
<dbReference type="GO" id="GO:0008765">
    <property type="term" value="F:UDP-N-acetylmuramoylalanyl-D-glutamate-2,6-diaminopimelate ligase activity"/>
    <property type="evidence" value="ECO:0007669"/>
    <property type="project" value="UniProtKB-UniRule"/>
</dbReference>
<feature type="binding site" evidence="15">
    <location>
        <position position="372"/>
    </location>
    <ligand>
        <name>meso-2,6-diaminopimelate</name>
        <dbReference type="ChEBI" id="CHEBI:57791"/>
    </ligand>
</feature>
<gene>
    <name evidence="15 20" type="primary">murE</name>
    <name evidence="20" type="ORF">CCDG5_1318</name>
</gene>
<keyword evidence="15" id="KW-0460">Magnesium</keyword>
<evidence type="ECO:0000313" key="20">
    <source>
        <dbReference type="EMBL" id="CDZ24432.1"/>
    </source>
</evidence>
<evidence type="ECO:0000256" key="13">
    <source>
        <dbReference type="ARBA" id="ARBA00076158"/>
    </source>
</evidence>
<feature type="domain" description="Mur ligase C-terminal" evidence="18">
    <location>
        <begin position="323"/>
        <end position="450"/>
    </location>
</feature>
<dbReference type="FunFam" id="3.90.190.20:FF:000006">
    <property type="entry name" value="UDP-N-acetylmuramoyl-L-alanyl-D-glutamate--2,6-diaminopimelate ligase"/>
    <property type="match status" value="1"/>
</dbReference>
<keyword evidence="4 15" id="KW-0133">Cell shape</keyword>
<dbReference type="NCBIfam" id="NF001126">
    <property type="entry name" value="PRK00139.1-4"/>
    <property type="match status" value="1"/>
</dbReference>
<evidence type="ECO:0000256" key="1">
    <source>
        <dbReference type="ARBA" id="ARBA00004752"/>
    </source>
</evidence>
<dbReference type="GO" id="GO:0008360">
    <property type="term" value="P:regulation of cell shape"/>
    <property type="evidence" value="ECO:0007669"/>
    <property type="project" value="UniProtKB-KW"/>
</dbReference>
<evidence type="ECO:0000256" key="15">
    <source>
        <dbReference type="HAMAP-Rule" id="MF_00208"/>
    </source>
</evidence>
<dbReference type="InterPro" id="IPR004101">
    <property type="entry name" value="Mur_ligase_C"/>
</dbReference>
<dbReference type="InterPro" id="IPR013221">
    <property type="entry name" value="Mur_ligase_cen"/>
</dbReference>
<evidence type="ECO:0000259" key="18">
    <source>
        <dbReference type="Pfam" id="PF02875"/>
    </source>
</evidence>
<feature type="binding site" evidence="15">
    <location>
        <position position="452"/>
    </location>
    <ligand>
        <name>meso-2,6-diaminopimelate</name>
        <dbReference type="ChEBI" id="CHEBI:57791"/>
    </ligand>
</feature>
<dbReference type="SUPFAM" id="SSF53623">
    <property type="entry name" value="MurD-like peptide ligases, catalytic domain"/>
    <property type="match status" value="1"/>
</dbReference>
<dbReference type="Pfam" id="PF01225">
    <property type="entry name" value="Mur_ligase"/>
    <property type="match status" value="1"/>
</dbReference>
<name>A0A078KPJ2_9FIRM</name>
<dbReference type="KEGG" id="ccel:CCDG5_1318"/>
<evidence type="ECO:0000256" key="7">
    <source>
        <dbReference type="ARBA" id="ARBA00023316"/>
    </source>
</evidence>
<feature type="binding site" evidence="15">
    <location>
        <begin position="396"/>
        <end position="399"/>
    </location>
    <ligand>
        <name>meso-2,6-diaminopimelate</name>
        <dbReference type="ChEBI" id="CHEBI:57791"/>
    </ligand>
</feature>
<evidence type="ECO:0000256" key="4">
    <source>
        <dbReference type="ARBA" id="ARBA00022960"/>
    </source>
</evidence>
<feature type="modified residue" description="N6-carboxylysine" evidence="15">
    <location>
        <position position="215"/>
    </location>
</feature>
<dbReference type="InterPro" id="IPR036615">
    <property type="entry name" value="Mur_ligase_C_dom_sf"/>
</dbReference>
<dbReference type="GO" id="GO:0005524">
    <property type="term" value="F:ATP binding"/>
    <property type="evidence" value="ECO:0007669"/>
    <property type="project" value="UniProtKB-UniRule"/>
</dbReference>
<dbReference type="NCBIfam" id="TIGR01085">
    <property type="entry name" value="murE"/>
    <property type="match status" value="1"/>
</dbReference>
<evidence type="ECO:0000256" key="2">
    <source>
        <dbReference type="ARBA" id="ARBA00005898"/>
    </source>
</evidence>
<protein>
    <recommendedName>
        <fullName evidence="11 15">UDP-N-acetylmuramoyl-L-alanyl-D-glutamate--2,6-diaminopimelate ligase</fullName>
        <ecNumber evidence="10 15">6.3.2.13</ecNumber>
    </recommendedName>
    <alternativeName>
        <fullName evidence="12 15">Meso-A2pm-adding enzyme</fullName>
    </alternativeName>
    <alternativeName>
        <fullName evidence="13 15">Meso-diaminopimelate-adding enzyme</fullName>
    </alternativeName>
    <alternativeName>
        <fullName evidence="14 15">UDP-MurNAc-L-Ala-D-Glu:meso-diaminopimelate ligase</fullName>
    </alternativeName>
    <alternativeName>
        <fullName evidence="15">UDP-MurNAc-tripeptide synthetase</fullName>
    </alternativeName>
    <alternativeName>
        <fullName evidence="15">UDP-N-acetylmuramyl-tripeptide synthetase</fullName>
    </alternativeName>
</protein>
<dbReference type="Gene3D" id="3.90.190.20">
    <property type="entry name" value="Mur ligase, C-terminal domain"/>
    <property type="match status" value="1"/>
</dbReference>
<feature type="binding site" evidence="15">
    <location>
        <position position="175"/>
    </location>
    <ligand>
        <name>UDP-N-acetyl-alpha-D-muramoyl-L-alanyl-D-glutamate</name>
        <dbReference type="ChEBI" id="CHEBI:83900"/>
    </ligand>
</feature>
<dbReference type="Pfam" id="PF02875">
    <property type="entry name" value="Mur_ligase_C"/>
    <property type="match status" value="1"/>
</dbReference>
<dbReference type="SUPFAM" id="SSF63418">
    <property type="entry name" value="MurE/MurF N-terminal domain"/>
    <property type="match status" value="1"/>
</dbReference>
<dbReference type="STRING" id="29343.CCDG5_1318"/>
<dbReference type="InterPro" id="IPR035911">
    <property type="entry name" value="MurE/MurF_N"/>
</dbReference>
<feature type="domain" description="Mur ligase central" evidence="19">
    <location>
        <begin position="104"/>
        <end position="301"/>
    </location>
</feature>
<comment type="function">
    <text evidence="9 15">Catalyzes the addition of meso-diaminopimelic acid to the nucleotide precursor UDP-N-acetylmuramoyl-L-alanyl-D-glutamate (UMAG) in the biosynthesis of bacterial cell-wall peptidoglycan.</text>
</comment>
<evidence type="ECO:0000259" key="17">
    <source>
        <dbReference type="Pfam" id="PF01225"/>
    </source>
</evidence>
<keyword evidence="15" id="KW-0963">Cytoplasm</keyword>
<dbReference type="InterPro" id="IPR005761">
    <property type="entry name" value="UDP-N-AcMur-Glu-dNH2Pim_ligase"/>
</dbReference>
<dbReference type="GO" id="GO:0051301">
    <property type="term" value="P:cell division"/>
    <property type="evidence" value="ECO:0007669"/>
    <property type="project" value="UniProtKB-KW"/>
</dbReference>
<evidence type="ECO:0000256" key="10">
    <source>
        <dbReference type="ARBA" id="ARBA00066633"/>
    </source>
</evidence>
<evidence type="ECO:0000256" key="3">
    <source>
        <dbReference type="ARBA" id="ARBA00022618"/>
    </source>
</evidence>
<organism evidence="20 21">
    <name type="scientific">[Clostridium] cellulosi</name>
    <dbReference type="NCBI Taxonomy" id="29343"/>
    <lineage>
        <taxon>Bacteria</taxon>
        <taxon>Bacillati</taxon>
        <taxon>Bacillota</taxon>
        <taxon>Clostridia</taxon>
        <taxon>Eubacteriales</taxon>
        <taxon>Oscillospiraceae</taxon>
        <taxon>Oscillospiraceae incertae sedis</taxon>
    </lineage>
</organism>
<dbReference type="NCBIfam" id="NF001124">
    <property type="entry name" value="PRK00139.1-2"/>
    <property type="match status" value="1"/>
</dbReference>
<dbReference type="GO" id="GO:0071555">
    <property type="term" value="P:cell wall organization"/>
    <property type="evidence" value="ECO:0007669"/>
    <property type="project" value="UniProtKB-KW"/>
</dbReference>
<comment type="pathway">
    <text evidence="1 15 16">Cell wall biogenesis; peptidoglycan biosynthesis.</text>
</comment>
<keyword evidence="3 15" id="KW-0132">Cell division</keyword>
<comment type="caution">
    <text evidence="15">Lacks conserved residue(s) required for the propagation of feature annotation.</text>
</comment>
<reference evidence="21" key="1">
    <citation type="submission" date="2014-07" db="EMBL/GenBank/DDBJ databases">
        <authorList>
            <person name="Wibberg D."/>
        </authorList>
    </citation>
    <scope>NUCLEOTIDE SEQUENCE [LARGE SCALE GENOMIC DNA]</scope>
    <source>
        <strain evidence="21">DG5</strain>
    </source>
</reference>
<evidence type="ECO:0000313" key="21">
    <source>
        <dbReference type="Proteomes" id="UP000032431"/>
    </source>
</evidence>
<proteinExistence type="inferred from homology"/>
<comment type="cofactor">
    <cofactor evidence="15">
        <name>Mg(2+)</name>
        <dbReference type="ChEBI" id="CHEBI:18420"/>
    </cofactor>
</comment>
<comment type="similarity">
    <text evidence="2 15">Belongs to the MurCDEF family. MurE subfamily.</text>
</comment>
<dbReference type="AlphaFoldDB" id="A0A078KPJ2"/>
<accession>A0A078KPJ2</accession>
<feature type="binding site" evidence="15">
    <location>
        <position position="28"/>
    </location>
    <ligand>
        <name>UDP-N-acetyl-alpha-D-muramoyl-L-alanyl-D-glutamate</name>
        <dbReference type="ChEBI" id="CHEBI:83900"/>
    </ligand>
</feature>